<dbReference type="InterPro" id="IPR007263">
    <property type="entry name" value="DCC1-like"/>
</dbReference>
<protein>
    <submittedName>
        <fullName evidence="2">Uncharacterized protein</fullName>
    </submittedName>
</protein>
<sequence>MKSIIRKLTDNHYTVIAFFFLWGKYILYTKIKGIYFDYNHIENDFFPEIIYHINPFYLDLIVVASIFIQNKKFYLIGILFSLIQIIHPESFGIQNYVVSFYILIWMFINELNPKKPQIFFGRVIVSFIFAGAFIGKLTPGWINSEHPSQFLKHINEFANIPYLFLIGEFAVAISFLLPFGLGILIPTISIFGMILSISFGIFDATGPIFGLILTLVILKFHKKDVLTVYFDQNCGICMKVYRIFNTLNSSYLKLSYLQEADEEVNINKAYIFIASKSNKGNYYGYDTYCEIFSRIPILSLLYPIMKLKIVTKIGQSIYLKVANNRSCKIS</sequence>
<keyword evidence="3" id="KW-1185">Reference proteome</keyword>
<gene>
    <name evidence="2" type="ORF">J0A69_08780</name>
</gene>
<evidence type="ECO:0000313" key="3">
    <source>
        <dbReference type="Proteomes" id="UP000664480"/>
    </source>
</evidence>
<proteinExistence type="predicted"/>
<keyword evidence="1" id="KW-1133">Transmembrane helix</keyword>
<feature type="transmembrane region" description="Helical" evidence="1">
    <location>
        <begin position="49"/>
        <end position="68"/>
    </location>
</feature>
<evidence type="ECO:0000256" key="1">
    <source>
        <dbReference type="SAM" id="Phobius"/>
    </source>
</evidence>
<keyword evidence="1" id="KW-0812">Transmembrane</keyword>
<accession>A0ABS3CFD3</accession>
<feature type="transmembrane region" description="Helical" evidence="1">
    <location>
        <begin position="120"/>
        <end position="142"/>
    </location>
</feature>
<organism evidence="2 3">
    <name type="scientific">Algoriphagus pacificus</name>
    <dbReference type="NCBI Taxonomy" id="2811234"/>
    <lineage>
        <taxon>Bacteria</taxon>
        <taxon>Pseudomonadati</taxon>
        <taxon>Bacteroidota</taxon>
        <taxon>Cytophagia</taxon>
        <taxon>Cytophagales</taxon>
        <taxon>Cyclobacteriaceae</taxon>
        <taxon>Algoriphagus</taxon>
    </lineage>
</organism>
<reference evidence="2 3" key="1">
    <citation type="submission" date="2021-03" db="EMBL/GenBank/DDBJ databases">
        <title>novel species isolated from a fishpond in China.</title>
        <authorList>
            <person name="Lu H."/>
            <person name="Cai Z."/>
        </authorList>
    </citation>
    <scope>NUCLEOTIDE SEQUENCE [LARGE SCALE GENOMIC DNA]</scope>
    <source>
        <strain evidence="2 3">YJ13C</strain>
    </source>
</reference>
<dbReference type="Proteomes" id="UP000664480">
    <property type="component" value="Unassembled WGS sequence"/>
</dbReference>
<feature type="transmembrane region" description="Helical" evidence="1">
    <location>
        <begin position="75"/>
        <end position="108"/>
    </location>
</feature>
<evidence type="ECO:0000313" key="2">
    <source>
        <dbReference type="EMBL" id="MBN7815520.1"/>
    </source>
</evidence>
<dbReference type="Pfam" id="PF04134">
    <property type="entry name" value="DCC1-like"/>
    <property type="match status" value="1"/>
</dbReference>
<name>A0ABS3CFD3_9BACT</name>
<feature type="transmembrane region" description="Helical" evidence="1">
    <location>
        <begin position="162"/>
        <end position="185"/>
    </location>
</feature>
<dbReference type="EMBL" id="JAFKCU010000002">
    <property type="protein sequence ID" value="MBN7815520.1"/>
    <property type="molecule type" value="Genomic_DNA"/>
</dbReference>
<feature type="transmembrane region" description="Helical" evidence="1">
    <location>
        <begin position="191"/>
        <end position="218"/>
    </location>
</feature>
<feature type="transmembrane region" description="Helical" evidence="1">
    <location>
        <begin position="12"/>
        <end position="29"/>
    </location>
</feature>
<keyword evidence="1" id="KW-0472">Membrane</keyword>
<comment type="caution">
    <text evidence="2">The sequence shown here is derived from an EMBL/GenBank/DDBJ whole genome shotgun (WGS) entry which is preliminary data.</text>
</comment>
<dbReference type="RefSeq" id="WP_206586185.1">
    <property type="nucleotide sequence ID" value="NZ_JAFKCU010000002.1"/>
</dbReference>